<protein>
    <submittedName>
        <fullName evidence="5">ABC transporter ATP-binding protein</fullName>
    </submittedName>
</protein>
<evidence type="ECO:0000313" key="5">
    <source>
        <dbReference type="EMBL" id="HHJ63794.1"/>
    </source>
</evidence>
<dbReference type="SUPFAM" id="SSF52540">
    <property type="entry name" value="P-loop containing nucleoside triphosphate hydrolases"/>
    <property type="match status" value="1"/>
</dbReference>
<name>A0A7C5Q1P3_AQUAO</name>
<dbReference type="GO" id="GO:0005524">
    <property type="term" value="F:ATP binding"/>
    <property type="evidence" value="ECO:0007669"/>
    <property type="project" value="UniProtKB-KW"/>
</dbReference>
<dbReference type="CDD" id="cd03230">
    <property type="entry name" value="ABC_DR_subfamily_A"/>
    <property type="match status" value="1"/>
</dbReference>
<dbReference type="PANTHER" id="PTHR42939">
    <property type="entry name" value="ABC TRANSPORTER ATP-BINDING PROTEIN ALBC-RELATED"/>
    <property type="match status" value="1"/>
</dbReference>
<evidence type="ECO:0000259" key="4">
    <source>
        <dbReference type="PROSITE" id="PS50893"/>
    </source>
</evidence>
<dbReference type="Pfam" id="PF00005">
    <property type="entry name" value="ABC_tran"/>
    <property type="match status" value="1"/>
</dbReference>
<dbReference type="InterPro" id="IPR017871">
    <property type="entry name" value="ABC_transporter-like_CS"/>
</dbReference>
<dbReference type="GO" id="GO:0016887">
    <property type="term" value="F:ATP hydrolysis activity"/>
    <property type="evidence" value="ECO:0007669"/>
    <property type="project" value="InterPro"/>
</dbReference>
<keyword evidence="3 5" id="KW-0067">ATP-binding</keyword>
<evidence type="ECO:0000256" key="2">
    <source>
        <dbReference type="ARBA" id="ARBA00022741"/>
    </source>
</evidence>
<dbReference type="InterPro" id="IPR051782">
    <property type="entry name" value="ABC_Transporter_VariousFunc"/>
</dbReference>
<dbReference type="PROSITE" id="PS00211">
    <property type="entry name" value="ABC_TRANSPORTER_1"/>
    <property type="match status" value="1"/>
</dbReference>
<dbReference type="EMBL" id="DRNB01000100">
    <property type="protein sequence ID" value="HHJ63794.1"/>
    <property type="molecule type" value="Genomic_DNA"/>
</dbReference>
<proteinExistence type="predicted"/>
<feature type="non-terminal residue" evidence="5">
    <location>
        <position position="206"/>
    </location>
</feature>
<evidence type="ECO:0000256" key="1">
    <source>
        <dbReference type="ARBA" id="ARBA00022448"/>
    </source>
</evidence>
<dbReference type="Gene3D" id="3.40.50.300">
    <property type="entry name" value="P-loop containing nucleotide triphosphate hydrolases"/>
    <property type="match status" value="1"/>
</dbReference>
<comment type="caution">
    <text evidence="5">The sequence shown here is derived from an EMBL/GenBank/DDBJ whole genome shotgun (WGS) entry which is preliminary data.</text>
</comment>
<dbReference type="InterPro" id="IPR003593">
    <property type="entry name" value="AAA+_ATPase"/>
</dbReference>
<dbReference type="SMART" id="SM00382">
    <property type="entry name" value="AAA"/>
    <property type="match status" value="1"/>
</dbReference>
<dbReference type="PANTHER" id="PTHR42939:SF1">
    <property type="entry name" value="ABC TRANSPORTER ATP-BINDING PROTEIN ALBC-RELATED"/>
    <property type="match status" value="1"/>
</dbReference>
<dbReference type="InterPro" id="IPR027417">
    <property type="entry name" value="P-loop_NTPase"/>
</dbReference>
<organism evidence="5">
    <name type="scientific">Aquifex aeolicus</name>
    <dbReference type="NCBI Taxonomy" id="63363"/>
    <lineage>
        <taxon>Bacteria</taxon>
        <taxon>Pseudomonadati</taxon>
        <taxon>Aquificota</taxon>
        <taxon>Aquificia</taxon>
        <taxon>Aquificales</taxon>
        <taxon>Aquificaceae</taxon>
        <taxon>Aquifex</taxon>
    </lineage>
</organism>
<reference evidence="5" key="1">
    <citation type="journal article" date="2020" name="mSystems">
        <title>Genome- and Community-Level Interaction Insights into Carbon Utilization and Element Cycling Functions of Hydrothermarchaeota in Hydrothermal Sediment.</title>
        <authorList>
            <person name="Zhou Z."/>
            <person name="Liu Y."/>
            <person name="Xu W."/>
            <person name="Pan J."/>
            <person name="Luo Z.H."/>
            <person name="Li M."/>
        </authorList>
    </citation>
    <scope>NUCLEOTIDE SEQUENCE [LARGE SCALE GENOMIC DNA]</scope>
    <source>
        <strain evidence="5">HyVt-501</strain>
    </source>
</reference>
<evidence type="ECO:0000256" key="3">
    <source>
        <dbReference type="ARBA" id="ARBA00022840"/>
    </source>
</evidence>
<dbReference type="AlphaFoldDB" id="A0A7C5Q1P3"/>
<feature type="domain" description="ABC transporter" evidence="4">
    <location>
        <begin position="7"/>
        <end position="206"/>
    </location>
</feature>
<keyword evidence="1" id="KW-0813">Transport</keyword>
<keyword evidence="2" id="KW-0547">Nucleotide-binding</keyword>
<dbReference type="PROSITE" id="PS50893">
    <property type="entry name" value="ABC_TRANSPORTER_2"/>
    <property type="match status" value="1"/>
</dbReference>
<dbReference type="Proteomes" id="UP000885792">
    <property type="component" value="Unassembled WGS sequence"/>
</dbReference>
<dbReference type="InterPro" id="IPR003439">
    <property type="entry name" value="ABC_transporter-like_ATP-bd"/>
</dbReference>
<sequence>MTPAVVLAVKDLKKTVGNLILLRRVSLSVNTGEIFGFIGPNGAGKSTTMKIVMDFIKPTAGEVYIFGRKHSDPSVRRRVGFLPEHPYFYANVTGWEFLKFLQLTSGVAPEEFRRRVDYYGERLQINWALDKKLSEYSKGMLQRFGLLQVVVGEPDLLILDEPMSGLDPIGRRLVMDLMEELRNRGKTIFFSTHILPDVERICDRAA</sequence>
<gene>
    <name evidence="5" type="ORF">ENJ61_02705</name>
</gene>
<accession>A0A7C5Q1P3</accession>